<keyword evidence="2" id="KW-1185">Reference proteome</keyword>
<protein>
    <submittedName>
        <fullName evidence="1">Uncharacterized protein</fullName>
    </submittedName>
</protein>
<evidence type="ECO:0000313" key="2">
    <source>
        <dbReference type="Proteomes" id="UP000298493"/>
    </source>
</evidence>
<reference evidence="1 2" key="1">
    <citation type="submission" date="2019-04" db="EMBL/GenBank/DDBJ databases">
        <title>High contiguity whole genome sequence and gene annotation resource for two Venturia nashicola isolates.</title>
        <authorList>
            <person name="Prokchorchik M."/>
            <person name="Won K."/>
            <person name="Lee Y."/>
            <person name="Choi E.D."/>
            <person name="Segonzac C."/>
            <person name="Sohn K.H."/>
        </authorList>
    </citation>
    <scope>NUCLEOTIDE SEQUENCE [LARGE SCALE GENOMIC DNA]</scope>
    <source>
        <strain evidence="1 2">PRI2</strain>
    </source>
</reference>
<accession>A0A4Z1PMM1</accession>
<name>A0A4Z1PMM1_9PEZI</name>
<gene>
    <name evidence="1" type="ORF">E6O75_ATG03120</name>
</gene>
<proteinExistence type="predicted"/>
<dbReference type="EMBL" id="SNSC02000006">
    <property type="protein sequence ID" value="TID23484.1"/>
    <property type="molecule type" value="Genomic_DNA"/>
</dbReference>
<sequence>MGILSWSTIGQERHIRLRRLFQAFQDNTMHSKHADRKALLNATKKSLASKNLLGELMKEIVAIVPNNPALAQGTSEKAEF</sequence>
<organism evidence="1 2">
    <name type="scientific">Venturia nashicola</name>
    <dbReference type="NCBI Taxonomy" id="86259"/>
    <lineage>
        <taxon>Eukaryota</taxon>
        <taxon>Fungi</taxon>
        <taxon>Dikarya</taxon>
        <taxon>Ascomycota</taxon>
        <taxon>Pezizomycotina</taxon>
        <taxon>Dothideomycetes</taxon>
        <taxon>Pleosporomycetidae</taxon>
        <taxon>Venturiales</taxon>
        <taxon>Venturiaceae</taxon>
        <taxon>Venturia</taxon>
    </lineage>
</organism>
<dbReference type="Proteomes" id="UP000298493">
    <property type="component" value="Unassembled WGS sequence"/>
</dbReference>
<evidence type="ECO:0000313" key="1">
    <source>
        <dbReference type="EMBL" id="TID23484.1"/>
    </source>
</evidence>
<comment type="caution">
    <text evidence="1">The sequence shown here is derived from an EMBL/GenBank/DDBJ whole genome shotgun (WGS) entry which is preliminary data.</text>
</comment>
<dbReference type="AlphaFoldDB" id="A0A4Z1PMM1"/>